<dbReference type="AlphaFoldDB" id="A0A542Y3S1"/>
<comment type="caution">
    <text evidence="1">The sequence shown here is derived from an EMBL/GenBank/DDBJ whole genome shotgun (WGS) entry which is preliminary data.</text>
</comment>
<dbReference type="Proteomes" id="UP000319094">
    <property type="component" value="Unassembled WGS sequence"/>
</dbReference>
<keyword evidence="2" id="KW-1185">Reference proteome</keyword>
<protein>
    <submittedName>
        <fullName evidence="1">Uncharacterized protein</fullName>
    </submittedName>
</protein>
<reference evidence="1 2" key="1">
    <citation type="submission" date="2019-06" db="EMBL/GenBank/DDBJ databases">
        <title>Sequencing the genomes of 1000 actinobacteria strains.</title>
        <authorList>
            <person name="Klenk H.-P."/>
        </authorList>
    </citation>
    <scope>NUCLEOTIDE SEQUENCE [LARGE SCALE GENOMIC DNA]</scope>
    <source>
        <strain evidence="1 2">DSM 8803</strain>
    </source>
</reference>
<gene>
    <name evidence="1" type="ORF">FB468_0728</name>
</gene>
<proteinExistence type="predicted"/>
<evidence type="ECO:0000313" key="1">
    <source>
        <dbReference type="EMBL" id="TQL42723.1"/>
    </source>
</evidence>
<dbReference type="STRING" id="55969.SD72_01055"/>
<name>A0A542Y3S1_9MICO</name>
<dbReference type="RefSeq" id="WP_141886136.1">
    <property type="nucleotide sequence ID" value="NZ_BAAAUY010000013.1"/>
</dbReference>
<evidence type="ECO:0000313" key="2">
    <source>
        <dbReference type="Proteomes" id="UP000319094"/>
    </source>
</evidence>
<organism evidence="1 2">
    <name type="scientific">Leucobacter komagatae</name>
    <dbReference type="NCBI Taxonomy" id="55969"/>
    <lineage>
        <taxon>Bacteria</taxon>
        <taxon>Bacillati</taxon>
        <taxon>Actinomycetota</taxon>
        <taxon>Actinomycetes</taxon>
        <taxon>Micrococcales</taxon>
        <taxon>Microbacteriaceae</taxon>
        <taxon>Leucobacter</taxon>
    </lineage>
</organism>
<sequence length="237" mass="26065">MMKTAAMTQAEQAQLDAVLRAIQTMSDKHHEFEAAMRAGDEQAVRAAVQACTAASRAWIQTPSDFEDGSPADVARYAALDELDALAKAPIPWDPEDRGATVLAAEVAEIAAASDAMGAAYELVAEIDEELEYLEGTIELLKDMLGLLDDEDGDCECEDCIREPDELDEETRAEYEARLARDERRFVELTMERAAKLGAGGEDPLGYWGLLAKHGLMIPEWHAIHSYQQRMQQPPAVV</sequence>
<dbReference type="EMBL" id="VFON01000001">
    <property type="protein sequence ID" value="TQL42723.1"/>
    <property type="molecule type" value="Genomic_DNA"/>
</dbReference>
<accession>A0A542Y3S1</accession>
<dbReference type="OrthoDB" id="9826364at2"/>